<evidence type="ECO:0000256" key="1">
    <source>
        <dbReference type="SAM" id="MobiDB-lite"/>
    </source>
</evidence>
<feature type="chain" id="PRO_5039675709" evidence="2">
    <location>
        <begin position="31"/>
        <end position="114"/>
    </location>
</feature>
<feature type="compositionally biased region" description="Low complexity" evidence="1">
    <location>
        <begin position="45"/>
        <end position="55"/>
    </location>
</feature>
<sequence>MNPTRKMWASAGAVAVILIGGVSVSAAASAGRLEKDGKPVPAIEPNDPAARDQAPPAAPPSPEETPTAEDYVVTKDVNPDPDDVARYWTDDRMEEAEPMPMPEGPVDVKPGSGN</sequence>
<comment type="caution">
    <text evidence="3">The sequence shown here is derived from an EMBL/GenBank/DDBJ whole genome shotgun (WGS) entry which is preliminary data.</text>
</comment>
<evidence type="ECO:0000256" key="2">
    <source>
        <dbReference type="SAM" id="SignalP"/>
    </source>
</evidence>
<protein>
    <submittedName>
        <fullName evidence="3">Uncharacterized protein</fullName>
    </submittedName>
</protein>
<evidence type="ECO:0000313" key="4">
    <source>
        <dbReference type="Proteomes" id="UP000655044"/>
    </source>
</evidence>
<accession>A0A8J3S4W1</accession>
<dbReference type="Proteomes" id="UP000655044">
    <property type="component" value="Unassembled WGS sequence"/>
</dbReference>
<proteinExistence type="predicted"/>
<keyword evidence="4" id="KW-1185">Reference proteome</keyword>
<feature type="region of interest" description="Disordered" evidence="1">
    <location>
        <begin position="31"/>
        <end position="114"/>
    </location>
</feature>
<name>A0A8J3S4W1_PLARO</name>
<dbReference type="EMBL" id="BOOI01000043">
    <property type="protein sequence ID" value="GIH86170.1"/>
    <property type="molecule type" value="Genomic_DNA"/>
</dbReference>
<organism evidence="3 4">
    <name type="scientific">Planobispora rosea</name>
    <dbReference type="NCBI Taxonomy" id="35762"/>
    <lineage>
        <taxon>Bacteria</taxon>
        <taxon>Bacillati</taxon>
        <taxon>Actinomycetota</taxon>
        <taxon>Actinomycetes</taxon>
        <taxon>Streptosporangiales</taxon>
        <taxon>Streptosporangiaceae</taxon>
        <taxon>Planobispora</taxon>
    </lineage>
</organism>
<feature type="signal peptide" evidence="2">
    <location>
        <begin position="1"/>
        <end position="30"/>
    </location>
</feature>
<dbReference type="RefSeq" id="WP_141703957.1">
    <property type="nucleotide sequence ID" value="NZ_BMQP01000018.1"/>
</dbReference>
<gene>
    <name evidence="3" type="ORF">Pro02_45780</name>
</gene>
<dbReference type="AlphaFoldDB" id="A0A8J3S4W1"/>
<evidence type="ECO:0000313" key="3">
    <source>
        <dbReference type="EMBL" id="GIH86170.1"/>
    </source>
</evidence>
<reference evidence="3" key="1">
    <citation type="submission" date="2021-01" db="EMBL/GenBank/DDBJ databases">
        <title>Whole genome shotgun sequence of Planobispora rosea NBRC 15558.</title>
        <authorList>
            <person name="Komaki H."/>
            <person name="Tamura T."/>
        </authorList>
    </citation>
    <scope>NUCLEOTIDE SEQUENCE</scope>
    <source>
        <strain evidence="3">NBRC 15558</strain>
    </source>
</reference>
<keyword evidence="2" id="KW-0732">Signal</keyword>